<comment type="caution">
    <text evidence="2">The sequence shown here is derived from an EMBL/GenBank/DDBJ whole genome shotgun (WGS) entry which is preliminary data.</text>
</comment>
<organism evidence="2 3">
    <name type="scientific">Immersiella caudata</name>
    <dbReference type="NCBI Taxonomy" id="314043"/>
    <lineage>
        <taxon>Eukaryota</taxon>
        <taxon>Fungi</taxon>
        <taxon>Dikarya</taxon>
        <taxon>Ascomycota</taxon>
        <taxon>Pezizomycotina</taxon>
        <taxon>Sordariomycetes</taxon>
        <taxon>Sordariomycetidae</taxon>
        <taxon>Sordariales</taxon>
        <taxon>Lasiosphaeriaceae</taxon>
        <taxon>Immersiella</taxon>
    </lineage>
</organism>
<dbReference type="EMBL" id="JAULSU010000001">
    <property type="protein sequence ID" value="KAK0631199.1"/>
    <property type="molecule type" value="Genomic_DNA"/>
</dbReference>
<proteinExistence type="predicted"/>
<name>A0AA39XC45_9PEZI</name>
<gene>
    <name evidence="2" type="ORF">B0T14DRAFT_501290</name>
</gene>
<accession>A0AA39XC45</accession>
<feature type="chain" id="PRO_5041446224" evidence="1">
    <location>
        <begin position="19"/>
        <end position="98"/>
    </location>
</feature>
<evidence type="ECO:0000256" key="1">
    <source>
        <dbReference type="SAM" id="SignalP"/>
    </source>
</evidence>
<dbReference type="Proteomes" id="UP001175000">
    <property type="component" value="Unassembled WGS sequence"/>
</dbReference>
<protein>
    <submittedName>
        <fullName evidence="2">Uncharacterized protein</fullName>
    </submittedName>
</protein>
<evidence type="ECO:0000313" key="2">
    <source>
        <dbReference type="EMBL" id="KAK0631199.1"/>
    </source>
</evidence>
<feature type="signal peptide" evidence="1">
    <location>
        <begin position="1"/>
        <end position="18"/>
    </location>
</feature>
<sequence length="98" mass="10431">MLLFIALASLALAPFSHAFVPSAPPSVILSHRNIKTPQQWHKLAGRQMTGGPRLAMAIDTTGCMGGKRCAVSSLAASERQMHPPCLSSPLSMTHRLGL</sequence>
<evidence type="ECO:0000313" key="3">
    <source>
        <dbReference type="Proteomes" id="UP001175000"/>
    </source>
</evidence>
<keyword evidence="3" id="KW-1185">Reference proteome</keyword>
<reference evidence="2" key="1">
    <citation type="submission" date="2023-06" db="EMBL/GenBank/DDBJ databases">
        <title>Genome-scale phylogeny and comparative genomics of the fungal order Sordariales.</title>
        <authorList>
            <consortium name="Lawrence Berkeley National Laboratory"/>
            <person name="Hensen N."/>
            <person name="Bonometti L."/>
            <person name="Westerberg I."/>
            <person name="Brannstrom I.O."/>
            <person name="Guillou S."/>
            <person name="Cros-Aarteil S."/>
            <person name="Calhoun S."/>
            <person name="Haridas S."/>
            <person name="Kuo A."/>
            <person name="Mondo S."/>
            <person name="Pangilinan J."/>
            <person name="Riley R."/>
            <person name="Labutti K."/>
            <person name="Andreopoulos B."/>
            <person name="Lipzen A."/>
            <person name="Chen C."/>
            <person name="Yanf M."/>
            <person name="Daum C."/>
            <person name="Ng V."/>
            <person name="Clum A."/>
            <person name="Steindorff A."/>
            <person name="Ohm R."/>
            <person name="Martin F."/>
            <person name="Silar P."/>
            <person name="Natvig D."/>
            <person name="Lalanne C."/>
            <person name="Gautier V."/>
            <person name="Ament-Velasquez S.L."/>
            <person name="Kruys A."/>
            <person name="Hutchinson M.I."/>
            <person name="Powell A.J."/>
            <person name="Barry K."/>
            <person name="Miller A.N."/>
            <person name="Grigoriev I.V."/>
            <person name="Debuchy R."/>
            <person name="Gladieux P."/>
            <person name="Thoren M.H."/>
            <person name="Johannesson H."/>
        </authorList>
    </citation>
    <scope>NUCLEOTIDE SEQUENCE</scope>
    <source>
        <strain evidence="2">CBS 606.72</strain>
    </source>
</reference>
<dbReference type="AlphaFoldDB" id="A0AA39XC45"/>
<keyword evidence="1" id="KW-0732">Signal</keyword>